<evidence type="ECO:0000256" key="2">
    <source>
        <dbReference type="ARBA" id="ARBA00009749"/>
    </source>
</evidence>
<dbReference type="Proteomes" id="UP000032025">
    <property type="component" value="Unassembled WGS sequence"/>
</dbReference>
<keyword evidence="9" id="KW-0479">Metal-binding</keyword>
<dbReference type="SUPFAM" id="SSF161093">
    <property type="entry name" value="MgtE membrane domain-like"/>
    <property type="match status" value="1"/>
</dbReference>
<dbReference type="PROSITE" id="PS51371">
    <property type="entry name" value="CBS"/>
    <property type="match status" value="2"/>
</dbReference>
<evidence type="ECO:0000313" key="12">
    <source>
        <dbReference type="Proteomes" id="UP000032025"/>
    </source>
</evidence>
<comment type="subcellular location">
    <subcellularLocation>
        <location evidence="9">Cell membrane</location>
        <topology evidence="9">Multi-pass membrane protein</topology>
    </subcellularLocation>
    <subcellularLocation>
        <location evidence="1">Membrane</location>
        <topology evidence="1">Multi-pass membrane protein</topology>
    </subcellularLocation>
</comment>
<organism evidence="11 12">
    <name type="scientific">Sphingomonas paucimobilis NBRC 13935</name>
    <dbReference type="NCBI Taxonomy" id="1219050"/>
    <lineage>
        <taxon>Bacteria</taxon>
        <taxon>Pseudomonadati</taxon>
        <taxon>Pseudomonadota</taxon>
        <taxon>Alphaproteobacteria</taxon>
        <taxon>Sphingomonadales</taxon>
        <taxon>Sphingomonadaceae</taxon>
        <taxon>Sphingomonas</taxon>
    </lineage>
</organism>
<sequence>MVNDLIAGVAAGFRSSRRGLSIADLVDMLQSLSVAEAADALSQMPDTRAVAVLDSPELRCASEILPLLTTTRAAALVSQMAEDRAADVLSEMDEEEAEAIRAALPAAVRASIETLLSWPPDSAGGMMTTEYVACPADATVAEVLAHIRTVERSRETVYSVFLLEPQGRLVATVSLRQLIAAEPESRAIDLARGHDPVTVAPTTDREKVADLIRRHDLLALPVVDEQGRPIGIVTVDDVLDALVAAHTEDTQKFGGVEALDNPYLETSFLAMIRKRAGWLSILFFSEMLTASAMQHFESELERAVVLTLFIPLIMSSGGNSGSQATSLIIRALALGQVRVRDWWRVALRELPAGLTLGAILGLLGMARIALWQTLGFYDYGAHWGLVAATVGTGLVGIVTFGSLAGSMLPFVLQRLGFDPASASAPFVATLVDVTGLVIYFTIALAILSGTLL</sequence>
<comment type="caution">
    <text evidence="11">The sequence shown here is derived from an EMBL/GenBank/DDBJ whole genome shotgun (WGS) entry which is preliminary data.</text>
</comment>
<dbReference type="SMART" id="SM00116">
    <property type="entry name" value="CBS"/>
    <property type="match status" value="2"/>
</dbReference>
<dbReference type="Pfam" id="PF00571">
    <property type="entry name" value="CBS"/>
    <property type="match status" value="2"/>
</dbReference>
<dbReference type="NCBIfam" id="TIGR00400">
    <property type="entry name" value="mgtE"/>
    <property type="match status" value="1"/>
</dbReference>
<comment type="subunit">
    <text evidence="9">Homodimer.</text>
</comment>
<evidence type="ECO:0000313" key="11">
    <source>
        <dbReference type="EMBL" id="GAN13115.1"/>
    </source>
</evidence>
<feature type="domain" description="CBS" evidence="10">
    <location>
        <begin position="190"/>
        <end position="248"/>
    </location>
</feature>
<keyword evidence="7 9" id="KW-0472">Membrane</keyword>
<feature type="transmembrane region" description="Helical" evidence="9">
    <location>
        <begin position="424"/>
        <end position="447"/>
    </location>
</feature>
<gene>
    <name evidence="11" type="ORF">SP6_14_02720</name>
</gene>
<dbReference type="InterPro" id="IPR038076">
    <property type="entry name" value="MgtE_N_sf"/>
</dbReference>
<dbReference type="Gene3D" id="1.25.60.10">
    <property type="entry name" value="MgtE N-terminal domain-like"/>
    <property type="match status" value="1"/>
</dbReference>
<dbReference type="Pfam" id="PF03448">
    <property type="entry name" value="MgtE_N"/>
    <property type="match status" value="1"/>
</dbReference>
<dbReference type="Pfam" id="PF01769">
    <property type="entry name" value="MgtE"/>
    <property type="match status" value="1"/>
</dbReference>
<evidence type="ECO:0000256" key="3">
    <source>
        <dbReference type="ARBA" id="ARBA00022448"/>
    </source>
</evidence>
<evidence type="ECO:0000256" key="9">
    <source>
        <dbReference type="RuleBase" id="RU362011"/>
    </source>
</evidence>
<keyword evidence="8" id="KW-0129">CBS domain</keyword>
<evidence type="ECO:0000256" key="4">
    <source>
        <dbReference type="ARBA" id="ARBA00022692"/>
    </source>
</evidence>
<feature type="domain" description="CBS" evidence="10">
    <location>
        <begin position="127"/>
        <end position="188"/>
    </location>
</feature>
<evidence type="ECO:0000256" key="6">
    <source>
        <dbReference type="ARBA" id="ARBA00022989"/>
    </source>
</evidence>
<keyword evidence="4 9" id="KW-0812">Transmembrane</keyword>
<dbReference type="GO" id="GO:0046872">
    <property type="term" value="F:metal ion binding"/>
    <property type="evidence" value="ECO:0007669"/>
    <property type="project" value="UniProtKB-KW"/>
</dbReference>
<dbReference type="GeneID" id="78529129"/>
<keyword evidence="3 9" id="KW-0813">Transport</keyword>
<dbReference type="EMBL" id="BBJS01000014">
    <property type="protein sequence ID" value="GAN13115.1"/>
    <property type="molecule type" value="Genomic_DNA"/>
</dbReference>
<dbReference type="RefSeq" id="WP_007403602.1">
    <property type="nucleotide sequence ID" value="NZ_BBJS01000014.1"/>
</dbReference>
<name>A0A0C9M143_SPHPI</name>
<accession>A0A0C9M143</accession>
<dbReference type="AlphaFoldDB" id="A0A0C9M143"/>
<keyword evidence="12" id="KW-1185">Reference proteome</keyword>
<proteinExistence type="inferred from homology"/>
<reference evidence="11 12" key="1">
    <citation type="submission" date="2014-08" db="EMBL/GenBank/DDBJ databases">
        <title>Whole genome shotgun sequence of Sphingomonas paucimobilis NBRC 13935.</title>
        <authorList>
            <person name="Hosoyama A."/>
            <person name="Hashimoto M."/>
            <person name="Hosoyama Y."/>
            <person name="Noguchi M."/>
            <person name="Uohara A."/>
            <person name="Ohji S."/>
            <person name="Katano-Makiyama Y."/>
            <person name="Ichikawa N."/>
            <person name="Kimura A."/>
            <person name="Yamazoe A."/>
            <person name="Fujita N."/>
        </authorList>
    </citation>
    <scope>NUCLEOTIDE SEQUENCE [LARGE SCALE GENOMIC DNA]</scope>
    <source>
        <strain evidence="11 12">NBRC 13935</strain>
    </source>
</reference>
<dbReference type="SUPFAM" id="SSF158791">
    <property type="entry name" value="MgtE N-terminal domain-like"/>
    <property type="match status" value="1"/>
</dbReference>
<dbReference type="InterPro" id="IPR006669">
    <property type="entry name" value="MgtE_transporter"/>
</dbReference>
<dbReference type="InterPro" id="IPR006668">
    <property type="entry name" value="Mg_transptr_MgtE_intracell_dom"/>
</dbReference>
<dbReference type="PANTHER" id="PTHR43773">
    <property type="entry name" value="MAGNESIUM TRANSPORTER MGTE"/>
    <property type="match status" value="1"/>
</dbReference>
<keyword evidence="5 9" id="KW-0460">Magnesium</keyword>
<dbReference type="InterPro" id="IPR046342">
    <property type="entry name" value="CBS_dom_sf"/>
</dbReference>
<dbReference type="PANTHER" id="PTHR43773:SF1">
    <property type="entry name" value="MAGNESIUM TRANSPORTER MGTE"/>
    <property type="match status" value="1"/>
</dbReference>
<dbReference type="InterPro" id="IPR036739">
    <property type="entry name" value="SLC41_membr_dom_sf"/>
</dbReference>
<dbReference type="Gene3D" id="1.10.357.20">
    <property type="entry name" value="SLC41 divalent cation transporters, integral membrane domain"/>
    <property type="match status" value="1"/>
</dbReference>
<comment type="function">
    <text evidence="9">Acts as a magnesium transporter.</text>
</comment>
<comment type="caution">
    <text evidence="9">Lacks conserved residue(s) required for the propagation of feature annotation.</text>
</comment>
<evidence type="ECO:0000256" key="1">
    <source>
        <dbReference type="ARBA" id="ARBA00004141"/>
    </source>
</evidence>
<protein>
    <recommendedName>
        <fullName evidence="9">Magnesium transporter MgtE</fullName>
    </recommendedName>
</protein>
<comment type="similarity">
    <text evidence="2 9">Belongs to the SLC41A transporter family.</text>
</comment>
<keyword evidence="9" id="KW-1003">Cell membrane</keyword>
<dbReference type="SMART" id="SM00924">
    <property type="entry name" value="MgtE_N"/>
    <property type="match status" value="1"/>
</dbReference>
<evidence type="ECO:0000256" key="7">
    <source>
        <dbReference type="ARBA" id="ARBA00023136"/>
    </source>
</evidence>
<dbReference type="InterPro" id="IPR000644">
    <property type="entry name" value="CBS_dom"/>
</dbReference>
<dbReference type="SUPFAM" id="SSF54631">
    <property type="entry name" value="CBS-domain pair"/>
    <property type="match status" value="1"/>
</dbReference>
<dbReference type="Gene3D" id="3.10.580.10">
    <property type="entry name" value="CBS-domain"/>
    <property type="match status" value="1"/>
</dbReference>
<dbReference type="InterPro" id="IPR006667">
    <property type="entry name" value="SLC41_membr_dom"/>
</dbReference>
<dbReference type="GO" id="GO:0015095">
    <property type="term" value="F:magnesium ion transmembrane transporter activity"/>
    <property type="evidence" value="ECO:0007669"/>
    <property type="project" value="UniProtKB-UniRule"/>
</dbReference>
<evidence type="ECO:0000256" key="5">
    <source>
        <dbReference type="ARBA" id="ARBA00022842"/>
    </source>
</evidence>
<feature type="transmembrane region" description="Helical" evidence="9">
    <location>
        <begin position="383"/>
        <end position="412"/>
    </location>
</feature>
<feature type="transmembrane region" description="Helical" evidence="9">
    <location>
        <begin position="350"/>
        <end position="371"/>
    </location>
</feature>
<dbReference type="CDD" id="cd04606">
    <property type="entry name" value="CBS_pair_Mg_transporter"/>
    <property type="match status" value="1"/>
</dbReference>
<dbReference type="GO" id="GO:0005886">
    <property type="term" value="C:plasma membrane"/>
    <property type="evidence" value="ECO:0007669"/>
    <property type="project" value="UniProtKB-SubCell"/>
</dbReference>
<keyword evidence="6 9" id="KW-1133">Transmembrane helix</keyword>
<evidence type="ECO:0000256" key="8">
    <source>
        <dbReference type="PROSITE-ProRule" id="PRU00703"/>
    </source>
</evidence>
<evidence type="ECO:0000259" key="10">
    <source>
        <dbReference type="PROSITE" id="PS51371"/>
    </source>
</evidence>